<keyword evidence="3" id="KW-1185">Reference proteome</keyword>
<feature type="compositionally biased region" description="Basic and acidic residues" evidence="2">
    <location>
        <begin position="95"/>
        <end position="115"/>
    </location>
</feature>
<organism evidence="3 4">
    <name type="scientific">Durio zibethinus</name>
    <name type="common">Durian</name>
    <dbReference type="NCBI Taxonomy" id="66656"/>
    <lineage>
        <taxon>Eukaryota</taxon>
        <taxon>Viridiplantae</taxon>
        <taxon>Streptophyta</taxon>
        <taxon>Embryophyta</taxon>
        <taxon>Tracheophyta</taxon>
        <taxon>Spermatophyta</taxon>
        <taxon>Magnoliopsida</taxon>
        <taxon>eudicotyledons</taxon>
        <taxon>Gunneridae</taxon>
        <taxon>Pentapetalae</taxon>
        <taxon>rosids</taxon>
        <taxon>malvids</taxon>
        <taxon>Malvales</taxon>
        <taxon>Malvaceae</taxon>
        <taxon>Helicteroideae</taxon>
        <taxon>Durio</taxon>
    </lineage>
</organism>
<evidence type="ECO:0000313" key="3">
    <source>
        <dbReference type="Proteomes" id="UP000515121"/>
    </source>
</evidence>
<sequence>MRRQGQYADSGGNAYVSSQMQHMPAQRMEQKSGHFQGQLEAFTPERDQPYVTPKSDGQWRWEREESKVSNPLAAKMFNEGQGTDGSRTYFQGQRPDPKLSLEKQNADPRSRPHDENMEVGYEQNLLPQTLEGLEKKFLDDIMMLAKEQNDAEDAENIRHREKINAINTQYQEQLAALRTRHTSRRDDFLRKESLVRQQQYQQLMMDHYPHSSMAPADTIPTGNPHGYSGVSGSAAVGDGHRGYNSDNFDSYRERARFLGGARDHGFEPRGSYPGGRVYDTGSRYY</sequence>
<dbReference type="Proteomes" id="UP000515121">
    <property type="component" value="Unplaced"/>
</dbReference>
<proteinExistence type="predicted"/>
<evidence type="ECO:0000313" key="4">
    <source>
        <dbReference type="RefSeq" id="XP_022753721.1"/>
    </source>
</evidence>
<name>A0A6P5ZN15_DURZI</name>
<feature type="compositionally biased region" description="Basic and acidic residues" evidence="2">
    <location>
        <begin position="57"/>
        <end position="67"/>
    </location>
</feature>
<accession>A0A6P5ZN15</accession>
<dbReference type="OrthoDB" id="1899623at2759"/>
<dbReference type="PANTHER" id="PTHR34210:SF1">
    <property type="entry name" value="OS03G0274700 PROTEIN"/>
    <property type="match status" value="1"/>
</dbReference>
<dbReference type="RefSeq" id="XP_022753721.1">
    <property type="nucleotide sequence ID" value="XM_022897986.1"/>
</dbReference>
<feature type="coiled-coil region" evidence="1">
    <location>
        <begin position="144"/>
        <end position="180"/>
    </location>
</feature>
<feature type="compositionally biased region" description="Polar residues" evidence="2">
    <location>
        <begin position="80"/>
        <end position="91"/>
    </location>
</feature>
<dbReference type="AlphaFoldDB" id="A0A6P5ZN15"/>
<dbReference type="GeneID" id="111302051"/>
<evidence type="ECO:0000256" key="2">
    <source>
        <dbReference type="SAM" id="MobiDB-lite"/>
    </source>
</evidence>
<reference evidence="4" key="1">
    <citation type="submission" date="2025-08" db="UniProtKB">
        <authorList>
            <consortium name="RefSeq"/>
        </authorList>
    </citation>
    <scope>IDENTIFICATION</scope>
    <source>
        <tissue evidence="4">Fruit stalk</tissue>
    </source>
</reference>
<protein>
    <submittedName>
        <fullName evidence="4">Uncharacterized protein LOC111302051</fullName>
    </submittedName>
</protein>
<dbReference type="KEGG" id="dzi:111302051"/>
<feature type="region of interest" description="Disordered" evidence="2">
    <location>
        <begin position="1"/>
        <end position="115"/>
    </location>
</feature>
<feature type="region of interest" description="Disordered" evidence="2">
    <location>
        <begin position="262"/>
        <end position="285"/>
    </location>
</feature>
<dbReference type="PANTHER" id="PTHR34210">
    <property type="entry name" value="OS01G0252900 PROTEIN"/>
    <property type="match status" value="1"/>
</dbReference>
<gene>
    <name evidence="4" type="primary">LOC111302051</name>
</gene>
<evidence type="ECO:0000256" key="1">
    <source>
        <dbReference type="SAM" id="Coils"/>
    </source>
</evidence>
<keyword evidence="1" id="KW-0175">Coiled coil</keyword>